<dbReference type="SUPFAM" id="SSF53335">
    <property type="entry name" value="S-adenosyl-L-methionine-dependent methyltransferases"/>
    <property type="match status" value="1"/>
</dbReference>
<evidence type="ECO:0000256" key="1">
    <source>
        <dbReference type="ARBA" id="ARBA00022603"/>
    </source>
</evidence>
<gene>
    <name evidence="3" type="ORF">TM448B00061_0007</name>
</gene>
<evidence type="ECO:0000256" key="2">
    <source>
        <dbReference type="ARBA" id="ARBA00022679"/>
    </source>
</evidence>
<dbReference type="Gene3D" id="3.40.50.150">
    <property type="entry name" value="Vaccinia Virus protein VP39"/>
    <property type="match status" value="1"/>
</dbReference>
<organism evidence="3">
    <name type="scientific">viral metagenome</name>
    <dbReference type="NCBI Taxonomy" id="1070528"/>
    <lineage>
        <taxon>unclassified sequences</taxon>
        <taxon>metagenomes</taxon>
        <taxon>organismal metagenomes</taxon>
    </lineage>
</organism>
<proteinExistence type="predicted"/>
<dbReference type="Pfam" id="PF00145">
    <property type="entry name" value="DNA_methylase"/>
    <property type="match status" value="1"/>
</dbReference>
<dbReference type="EMBL" id="MT144588">
    <property type="protein sequence ID" value="QJH93387.1"/>
    <property type="molecule type" value="Genomic_DNA"/>
</dbReference>
<evidence type="ECO:0000313" key="3">
    <source>
        <dbReference type="EMBL" id="QJH93387.1"/>
    </source>
</evidence>
<dbReference type="InterPro" id="IPR001525">
    <property type="entry name" value="C5_MeTfrase"/>
</dbReference>
<sequence>MTREPIRLRALDLFCGAGGASVGLYLAGFDVVGVDIKPQPHYPPFIEFVLIDVLACDSKWVGSFDLVWASPPCQSFTAYRRRPKHVRPALNLIPQTRSLLEQSRVECYIIENIPGAKAHLINPVQLCGSSFGLDVRRHRLFECCGFNPAAPPCNHAWQTPRFPPATNRRNLRCTVEVGVGVYRIPLQAQQRAMGIDWMQLGELSQAIPPAYAEHLGRQAMNSLGKRL</sequence>
<dbReference type="GO" id="GO:0032259">
    <property type="term" value="P:methylation"/>
    <property type="evidence" value="ECO:0007669"/>
    <property type="project" value="UniProtKB-KW"/>
</dbReference>
<dbReference type="GO" id="GO:0008168">
    <property type="term" value="F:methyltransferase activity"/>
    <property type="evidence" value="ECO:0007669"/>
    <property type="project" value="UniProtKB-KW"/>
</dbReference>
<dbReference type="InterPro" id="IPR029063">
    <property type="entry name" value="SAM-dependent_MTases_sf"/>
</dbReference>
<accession>A0A6M3X7E6</accession>
<dbReference type="AlphaFoldDB" id="A0A6M3X7E6"/>
<keyword evidence="2 3" id="KW-0808">Transferase</keyword>
<keyword evidence="1 3" id="KW-0489">Methyltransferase</keyword>
<reference evidence="3" key="1">
    <citation type="submission" date="2020-03" db="EMBL/GenBank/DDBJ databases">
        <title>The deep terrestrial virosphere.</title>
        <authorList>
            <person name="Holmfeldt K."/>
            <person name="Nilsson E."/>
            <person name="Simone D."/>
            <person name="Lopez-Fernandez M."/>
            <person name="Wu X."/>
            <person name="de Brujin I."/>
            <person name="Lundin D."/>
            <person name="Andersson A."/>
            <person name="Bertilsson S."/>
            <person name="Dopson M."/>
        </authorList>
    </citation>
    <scope>NUCLEOTIDE SEQUENCE</scope>
    <source>
        <strain evidence="3">TM448B00061</strain>
    </source>
</reference>
<protein>
    <submittedName>
        <fullName evidence="3">Putative methyltransferase</fullName>
    </submittedName>
</protein>
<name>A0A6M3X7E6_9ZZZZ</name>